<dbReference type="GeneID" id="5601965"/>
<organism evidence="2 3">
    <name type="scientific">Lactococcus phage KSY1</name>
    <dbReference type="NCBI Taxonomy" id="2913972"/>
    <lineage>
        <taxon>Viruses</taxon>
        <taxon>Duplodnaviria</taxon>
        <taxon>Heunggongvirae</taxon>
        <taxon>Uroviricota</taxon>
        <taxon>Caudoviricetes</taxon>
        <taxon>Chopinvirus</taxon>
        <taxon>Chopinvirus KSY1</taxon>
    </lineage>
</organism>
<dbReference type="Gene3D" id="3.40.50.410">
    <property type="entry name" value="von Willebrand factor, type A domain"/>
    <property type="match status" value="1"/>
</dbReference>
<keyword evidence="3" id="KW-1185">Reference proteome</keyword>
<evidence type="ECO:0000313" key="2">
    <source>
        <dbReference type="EMBL" id="ABG21570.1"/>
    </source>
</evidence>
<dbReference type="RefSeq" id="YP_001469026.1">
    <property type="nucleotide sequence ID" value="NC_009817.1"/>
</dbReference>
<proteinExistence type="predicted"/>
<evidence type="ECO:0000256" key="1">
    <source>
        <dbReference type="SAM" id="MobiDB-lite"/>
    </source>
</evidence>
<name>A6MA92_9CAUD</name>
<dbReference type="Proteomes" id="UP000000714">
    <property type="component" value="Segment"/>
</dbReference>
<evidence type="ECO:0000313" key="3">
    <source>
        <dbReference type="Proteomes" id="UP000000714"/>
    </source>
</evidence>
<dbReference type="InterPro" id="IPR036465">
    <property type="entry name" value="vWFA_dom_sf"/>
</dbReference>
<feature type="compositionally biased region" description="Basic and acidic residues" evidence="1">
    <location>
        <begin position="337"/>
        <end position="346"/>
    </location>
</feature>
<dbReference type="KEGG" id="vg:5601965"/>
<gene>
    <name evidence="2" type="ORF">KSY1p028</name>
</gene>
<dbReference type="SUPFAM" id="SSF53300">
    <property type="entry name" value="vWA-like"/>
    <property type="match status" value="1"/>
</dbReference>
<accession>A6MA92</accession>
<protein>
    <submittedName>
        <fullName evidence="2">Gp028</fullName>
    </submittedName>
</protein>
<dbReference type="EMBL" id="DQ535032">
    <property type="protein sequence ID" value="ABG21570.1"/>
    <property type="molecule type" value="Genomic_DNA"/>
</dbReference>
<feature type="region of interest" description="Disordered" evidence="1">
    <location>
        <begin position="323"/>
        <end position="348"/>
    </location>
</feature>
<reference evidence="2 3" key="1">
    <citation type="journal article" date="2007" name="Virology">
        <title>KSY1, a lactococcal phage with a T7-like transcription.</title>
        <authorList>
            <person name="Chopin A."/>
            <person name="Deveau H."/>
            <person name="Ehrlich S.D."/>
            <person name="Moineau S."/>
            <person name="Chopin M.C."/>
        </authorList>
    </citation>
    <scope>NUCLEOTIDE SEQUENCE</scope>
</reference>
<sequence length="604" mass="69434">MAVPHVKRNFKYGDLYNSEAEVLDSNKEDVVLSYEDLAAYKIGRDYLNFIFENDFTIHLMYKFPDGDPQIAYTTLDTKDMYINGNYPTNIISSLLKHELGHFMIFGTDQPYSKDDYSVRSLIVKEVYSRFNLKKYSVEFLMHIENVIQDIIIETLNYPECVCETFHIYGLDKKGVKHQPYLDPISDVVKEALKTQLALAEDKRSYVDSEIAQKMKDFLEESLNDAIATMNGISDRYIKREAKDQLKSQITRIKNKINKKDDKLKELQRLKNAGRPIPDKLIDKVKNQLEELKDKVSNEALKDELRRIVDRNKNRRDKEIAKLEETKKALQHNPGPPEHIDEREGDGHSCSTYIPSKDSIKISNKMYKMSYTKLKNKLFKLRQIESPKTFDKGMASDKDGNILTPKRENTYTRTSKLEYDNTDMLQGKKKKRSSGVSILIGLDVSGSMNSQWVSKFNDTVKLIKSVSKSLQIQEPVMFTYGDRLGTVSSSEHTIQEAIRERSGGGGNAFGKVYEQLIREAPISTYTEIILITDCGDNLGWDIQSPIKGVSEKELKMHCSVLDTDGMIADRPDQLWQKDKWSYYNTNNINMSSIAKNIAKTIRTNK</sequence>